<dbReference type="PANTHER" id="PTHR30221">
    <property type="entry name" value="SMALL-CONDUCTANCE MECHANOSENSITIVE CHANNEL"/>
    <property type="match status" value="1"/>
</dbReference>
<feature type="transmembrane region" description="Helical" evidence="6">
    <location>
        <begin position="78"/>
        <end position="98"/>
    </location>
</feature>
<evidence type="ECO:0000256" key="5">
    <source>
        <dbReference type="ARBA" id="ARBA00023136"/>
    </source>
</evidence>
<feature type="transmembrane region" description="Helical" evidence="6">
    <location>
        <begin position="49"/>
        <end position="72"/>
    </location>
</feature>
<sequence>MELILHSVLAWLGSNSERIIILVVTVIATIIITKIVSKALNGLLDRSQIPSASIFVNIVLAVLWIMAAMMVMQPVFGVNPTTFATALGISGIALSFGLKDTISNIVGGFGLMVGKVIQPGDVIAISGTSGTVKDVTWRHTIVTELSGNEMWIPNSVLNTVSLEKLTMNGDAMVRIPLVLKGDCDPDQTAQQVLAITSKASNGLSTPSIPSVVRFQGFTAFGISAELWVFAKPEVMPALLQDTVVRALAGQDFLVQEKPEIPSGA</sequence>
<evidence type="ECO:0000259" key="7">
    <source>
        <dbReference type="Pfam" id="PF00924"/>
    </source>
</evidence>
<dbReference type="STRING" id="218140.BPSY_0089"/>
<dbReference type="Gene3D" id="2.30.30.60">
    <property type="match status" value="1"/>
</dbReference>
<dbReference type="eggNOG" id="COG0668">
    <property type="taxonomic scope" value="Bacteria"/>
</dbReference>
<keyword evidence="9" id="KW-1185">Reference proteome</keyword>
<comment type="similarity">
    <text evidence="2">Belongs to the MscS (TC 1.A.23) family.</text>
</comment>
<dbReference type="SUPFAM" id="SSF50182">
    <property type="entry name" value="Sm-like ribonucleoproteins"/>
    <property type="match status" value="1"/>
</dbReference>
<comment type="caution">
    <text evidence="8">The sequence shown here is derived from an EMBL/GenBank/DDBJ whole genome shotgun (WGS) entry which is preliminary data.</text>
</comment>
<keyword evidence="4 6" id="KW-1133">Transmembrane helix</keyword>
<dbReference type="InterPro" id="IPR045275">
    <property type="entry name" value="MscS_archaea/bacteria_type"/>
</dbReference>
<dbReference type="InterPro" id="IPR023408">
    <property type="entry name" value="MscS_beta-dom_sf"/>
</dbReference>
<evidence type="ECO:0000256" key="6">
    <source>
        <dbReference type="SAM" id="Phobius"/>
    </source>
</evidence>
<comment type="subcellular location">
    <subcellularLocation>
        <location evidence="1">Membrane</location>
        <topology evidence="1">Multi-pass membrane protein</topology>
    </subcellularLocation>
</comment>
<dbReference type="Pfam" id="PF00924">
    <property type="entry name" value="MS_channel_2nd"/>
    <property type="match status" value="1"/>
</dbReference>
<keyword evidence="3 6" id="KW-0812">Transmembrane</keyword>
<evidence type="ECO:0000256" key="4">
    <source>
        <dbReference type="ARBA" id="ARBA00022989"/>
    </source>
</evidence>
<accession>A0A087CLR1</accession>
<dbReference type="Gene3D" id="1.10.287.1260">
    <property type="match status" value="1"/>
</dbReference>
<dbReference type="InterPro" id="IPR010920">
    <property type="entry name" value="LSM_dom_sf"/>
</dbReference>
<dbReference type="EMBL" id="JGZI01000002">
    <property type="protein sequence ID" value="KFI84211.1"/>
    <property type="molecule type" value="Genomic_DNA"/>
</dbReference>
<dbReference type="AlphaFoldDB" id="A0A087CLR1"/>
<gene>
    <name evidence="8" type="ORF">BPSY_0089</name>
</gene>
<reference evidence="8 9" key="1">
    <citation type="submission" date="2014-03" db="EMBL/GenBank/DDBJ databases">
        <title>Genomics of Bifidobacteria.</title>
        <authorList>
            <person name="Ventura M."/>
            <person name="Milani C."/>
            <person name="Lugli G.A."/>
        </authorList>
    </citation>
    <scope>NUCLEOTIDE SEQUENCE [LARGE SCALE GENOMIC DNA]</scope>
    <source>
        <strain evidence="8 9">LMG 21775</strain>
    </source>
</reference>
<feature type="domain" description="Mechanosensitive ion channel MscS" evidence="7">
    <location>
        <begin position="100"/>
        <end position="161"/>
    </location>
</feature>
<dbReference type="GO" id="GO:0016020">
    <property type="term" value="C:membrane"/>
    <property type="evidence" value="ECO:0007669"/>
    <property type="project" value="UniProtKB-SubCell"/>
</dbReference>
<evidence type="ECO:0000313" key="8">
    <source>
        <dbReference type="EMBL" id="KFI84211.1"/>
    </source>
</evidence>
<organism evidence="8 9">
    <name type="scientific">Bifidobacterium psychraerophilum</name>
    <dbReference type="NCBI Taxonomy" id="218140"/>
    <lineage>
        <taxon>Bacteria</taxon>
        <taxon>Bacillati</taxon>
        <taxon>Actinomycetota</taxon>
        <taxon>Actinomycetes</taxon>
        <taxon>Bifidobacteriales</taxon>
        <taxon>Bifidobacteriaceae</taxon>
        <taxon>Bifidobacterium</taxon>
    </lineage>
</organism>
<protein>
    <submittedName>
        <fullName evidence="8">Mechanosensitive ion channel protein MscS</fullName>
    </submittedName>
</protein>
<dbReference type="PANTHER" id="PTHR30221:SF1">
    <property type="entry name" value="SMALL-CONDUCTANCE MECHANOSENSITIVE CHANNEL"/>
    <property type="match status" value="1"/>
</dbReference>
<proteinExistence type="inferred from homology"/>
<dbReference type="OrthoDB" id="9775207at2"/>
<dbReference type="InterPro" id="IPR011014">
    <property type="entry name" value="MscS_channel_TM-2"/>
</dbReference>
<feature type="transmembrane region" description="Helical" evidence="6">
    <location>
        <begin position="19"/>
        <end position="37"/>
    </location>
</feature>
<dbReference type="InterPro" id="IPR006685">
    <property type="entry name" value="MscS_channel_2nd"/>
</dbReference>
<dbReference type="GeneID" id="98299332"/>
<evidence type="ECO:0000256" key="2">
    <source>
        <dbReference type="ARBA" id="ARBA00008017"/>
    </source>
</evidence>
<evidence type="ECO:0000256" key="3">
    <source>
        <dbReference type="ARBA" id="ARBA00022692"/>
    </source>
</evidence>
<evidence type="ECO:0000313" key="9">
    <source>
        <dbReference type="Proteomes" id="UP000029050"/>
    </source>
</evidence>
<name>A0A087CLR1_9BIFI</name>
<dbReference type="RefSeq" id="WP_033496092.1">
    <property type="nucleotide sequence ID" value="NZ_BAABVZ010000004.1"/>
</dbReference>
<evidence type="ECO:0000256" key="1">
    <source>
        <dbReference type="ARBA" id="ARBA00004141"/>
    </source>
</evidence>
<keyword evidence="5 6" id="KW-0472">Membrane</keyword>
<dbReference type="GO" id="GO:0008381">
    <property type="term" value="F:mechanosensitive monoatomic ion channel activity"/>
    <property type="evidence" value="ECO:0007669"/>
    <property type="project" value="InterPro"/>
</dbReference>
<dbReference type="SUPFAM" id="SSF82861">
    <property type="entry name" value="Mechanosensitive channel protein MscS (YggB), transmembrane region"/>
    <property type="match status" value="1"/>
</dbReference>
<dbReference type="Proteomes" id="UP000029050">
    <property type="component" value="Unassembled WGS sequence"/>
</dbReference>